<dbReference type="VEuPathDB" id="TriTrypDB:C4B63_69g174c"/>
<dbReference type="VEuPathDB" id="TriTrypDB:C4B63_144g102c"/>
<dbReference type="Pfam" id="PF01423">
    <property type="entry name" value="LSM"/>
    <property type="match status" value="1"/>
</dbReference>
<dbReference type="VEuPathDB" id="TriTrypDB:BCY84_06227"/>
<dbReference type="VEuPathDB" id="TriTrypDB:TcYC6_0085400"/>
<dbReference type="VEuPathDB" id="TriTrypDB:C3747_126g433c"/>
<dbReference type="VEuPathDB" id="TriTrypDB:TcCL_ESM08465"/>
<name>A0A2V2UNI9_TRYCR</name>
<dbReference type="Gene3D" id="2.30.30.100">
    <property type="match status" value="1"/>
</dbReference>
<evidence type="ECO:0000313" key="4">
    <source>
        <dbReference type="Proteomes" id="UP000246121"/>
    </source>
</evidence>
<dbReference type="InterPro" id="IPR010920">
    <property type="entry name" value="LSM_dom_sf"/>
</dbReference>
<comment type="caution">
    <text evidence="2">The sequence shown here is derived from an EMBL/GenBank/DDBJ whole genome shotgun (WGS) entry which is preliminary data.</text>
</comment>
<dbReference type="SUPFAM" id="SSF50182">
    <property type="entry name" value="Sm-like ribonucleoproteins"/>
    <property type="match status" value="1"/>
</dbReference>
<dbReference type="InterPro" id="IPR001163">
    <property type="entry name" value="Sm_dom_euk/arc"/>
</dbReference>
<sequence length="80" mass="8667">MASVNLAERMQKPAVCFTVFGETHGGVLHGVDNNFNAVLDKGGEQRELCFVRGETVLYIGFMDEEEKKKEGGGGESTNSV</sequence>
<dbReference type="AlphaFoldDB" id="A0A2V2UNI9"/>
<dbReference type="VEuPathDB" id="TriTrypDB:TcBrA4_0096100"/>
<evidence type="ECO:0000313" key="2">
    <source>
        <dbReference type="EMBL" id="PWU85785.1"/>
    </source>
</evidence>
<proteinExistence type="predicted"/>
<feature type="domain" description="Sm" evidence="1">
    <location>
        <begin position="6"/>
        <end position="60"/>
    </location>
</feature>
<gene>
    <name evidence="2" type="ORF">C4B63_144g102c</name>
    <name evidence="3" type="ORF">C4B63_69g174c</name>
</gene>
<reference evidence="2 4" key="1">
    <citation type="journal article" date="2018" name="Microb. Genom.">
        <title>Expanding an expanded genome: long-read sequencing of Trypanosoma cruzi.</title>
        <authorList>
            <person name="Berna L."/>
            <person name="Rodriguez M."/>
            <person name="Chiribao M.L."/>
            <person name="Parodi-Talice A."/>
            <person name="Pita S."/>
            <person name="Rijo G."/>
            <person name="Alvarez-Valin F."/>
            <person name="Robello C."/>
        </authorList>
    </citation>
    <scope>NUCLEOTIDE SEQUENCE [LARGE SCALE GENOMIC DNA]</scope>
    <source>
        <strain evidence="2 4">Dm28c</strain>
    </source>
</reference>
<dbReference type="EMBL" id="PRFA01000144">
    <property type="protein sequence ID" value="PWU85785.1"/>
    <property type="molecule type" value="Genomic_DNA"/>
</dbReference>
<dbReference type="VEuPathDB" id="TriTrypDB:TCDM_10492"/>
<accession>A0A2V2UNI9</accession>
<protein>
    <submittedName>
        <fullName evidence="2">U6 snRNA-associated Sm-like protein LSm6p</fullName>
    </submittedName>
</protein>
<evidence type="ECO:0000313" key="3">
    <source>
        <dbReference type="EMBL" id="PWU88721.1"/>
    </source>
</evidence>
<dbReference type="VEuPathDB" id="TriTrypDB:TcCLB.508501.165"/>
<dbReference type="EMBL" id="PRFA01000069">
    <property type="protein sequence ID" value="PWU88721.1"/>
    <property type="molecule type" value="Genomic_DNA"/>
</dbReference>
<dbReference type="Proteomes" id="UP000246121">
    <property type="component" value="Unassembled WGS sequence"/>
</dbReference>
<dbReference type="VEuPathDB" id="TriTrypDB:TcCLB.506893.25"/>
<organism evidence="2 4">
    <name type="scientific">Trypanosoma cruzi</name>
    <dbReference type="NCBI Taxonomy" id="5693"/>
    <lineage>
        <taxon>Eukaryota</taxon>
        <taxon>Discoba</taxon>
        <taxon>Euglenozoa</taxon>
        <taxon>Kinetoplastea</taxon>
        <taxon>Metakinetoplastina</taxon>
        <taxon>Trypanosomatida</taxon>
        <taxon>Trypanosomatidae</taxon>
        <taxon>Trypanosoma</taxon>
        <taxon>Schizotrypanum</taxon>
    </lineage>
</organism>
<evidence type="ECO:0000259" key="1">
    <source>
        <dbReference type="Pfam" id="PF01423"/>
    </source>
</evidence>